<dbReference type="AlphaFoldDB" id="A0A2H0KL39"/>
<dbReference type="Proteomes" id="UP000229497">
    <property type="component" value="Unassembled WGS sequence"/>
</dbReference>
<sequence>MSIELNPRRVRQKNVLVDNVFRMKRRAFQELFRHGIDFQPVNLRTITDSGKITKILQVADEYSKYCGYLMSSNLDSFDTLFDKRKQTLDVIVAPIHIPLSFSDVDWIEGGMLFADYEEKIFINSKGKTYKGNRSTKEKGLSMSYAAGLELPGEYRENIELYEMANLITADNDKEEYGSHVLSLYVIRGVDGNLRKEIRLKTISTGGGATDHIYLYSEDGKMHDEGKTGISYPPGAKERREKRDHDLKLGLFQDYMAPKEIDFKKTWENIYRIMKGNYPPDFKPNDFAGLIVGVSEKV</sequence>
<accession>A0A2H0KL39</accession>
<proteinExistence type="predicted"/>
<dbReference type="EMBL" id="PCVK01000014">
    <property type="protein sequence ID" value="PIQ71977.1"/>
    <property type="molecule type" value="Genomic_DNA"/>
</dbReference>
<reference evidence="1 2" key="1">
    <citation type="submission" date="2017-09" db="EMBL/GenBank/DDBJ databases">
        <title>Depth-based differentiation of microbial function through sediment-hosted aquifers and enrichment of novel symbionts in the deep terrestrial subsurface.</title>
        <authorList>
            <person name="Probst A.J."/>
            <person name="Ladd B."/>
            <person name="Jarett J.K."/>
            <person name="Geller-Mcgrath D.E."/>
            <person name="Sieber C.M."/>
            <person name="Emerson J.B."/>
            <person name="Anantharaman K."/>
            <person name="Thomas B.C."/>
            <person name="Malmstrom R."/>
            <person name="Stieglmeier M."/>
            <person name="Klingl A."/>
            <person name="Woyke T."/>
            <person name="Ryan C.M."/>
            <person name="Banfield J.F."/>
        </authorList>
    </citation>
    <scope>NUCLEOTIDE SEQUENCE [LARGE SCALE GENOMIC DNA]</scope>
    <source>
        <strain evidence="1">CG11_big_fil_rev_8_21_14_0_20_37_16</strain>
    </source>
</reference>
<protein>
    <submittedName>
        <fullName evidence="1">Uncharacterized protein</fullName>
    </submittedName>
</protein>
<organism evidence="1 2">
    <name type="scientific">Candidatus Roizmanbacteria bacterium CG11_big_fil_rev_8_21_14_0_20_37_16</name>
    <dbReference type="NCBI Taxonomy" id="1974857"/>
    <lineage>
        <taxon>Bacteria</taxon>
        <taxon>Candidatus Roizmaniibacteriota</taxon>
    </lineage>
</organism>
<evidence type="ECO:0000313" key="2">
    <source>
        <dbReference type="Proteomes" id="UP000229497"/>
    </source>
</evidence>
<evidence type="ECO:0000313" key="1">
    <source>
        <dbReference type="EMBL" id="PIQ71977.1"/>
    </source>
</evidence>
<comment type="caution">
    <text evidence="1">The sequence shown here is derived from an EMBL/GenBank/DDBJ whole genome shotgun (WGS) entry which is preliminary data.</text>
</comment>
<gene>
    <name evidence="1" type="ORF">COV87_00365</name>
</gene>
<name>A0A2H0KL39_9BACT</name>